<feature type="transmembrane region" description="Helical" evidence="1">
    <location>
        <begin position="380"/>
        <end position="408"/>
    </location>
</feature>
<keyword evidence="3" id="KW-1185">Reference proteome</keyword>
<reference evidence="2" key="1">
    <citation type="submission" date="2017-07" db="EMBL/GenBank/DDBJ databases">
        <title>Taro Niue Genome Assembly and Annotation.</title>
        <authorList>
            <person name="Atibalentja N."/>
            <person name="Keating K."/>
            <person name="Fields C.J."/>
        </authorList>
    </citation>
    <scope>NUCLEOTIDE SEQUENCE</scope>
    <source>
        <strain evidence="2">Niue_2</strain>
        <tissue evidence="2">Leaf</tissue>
    </source>
</reference>
<dbReference type="Proteomes" id="UP000652761">
    <property type="component" value="Unassembled WGS sequence"/>
</dbReference>
<organism evidence="2 3">
    <name type="scientific">Colocasia esculenta</name>
    <name type="common">Wild taro</name>
    <name type="synonym">Arum esculentum</name>
    <dbReference type="NCBI Taxonomy" id="4460"/>
    <lineage>
        <taxon>Eukaryota</taxon>
        <taxon>Viridiplantae</taxon>
        <taxon>Streptophyta</taxon>
        <taxon>Embryophyta</taxon>
        <taxon>Tracheophyta</taxon>
        <taxon>Spermatophyta</taxon>
        <taxon>Magnoliopsida</taxon>
        <taxon>Liliopsida</taxon>
        <taxon>Araceae</taxon>
        <taxon>Aroideae</taxon>
        <taxon>Colocasieae</taxon>
        <taxon>Colocasia</taxon>
    </lineage>
</organism>
<protein>
    <submittedName>
        <fullName evidence="2">Uncharacterized protein</fullName>
    </submittedName>
</protein>
<accession>A0A843XAM6</accession>
<keyword evidence="1" id="KW-1133">Transmembrane helix</keyword>
<evidence type="ECO:0000313" key="2">
    <source>
        <dbReference type="EMBL" id="MQM16327.1"/>
    </source>
</evidence>
<proteinExistence type="predicted"/>
<dbReference type="AlphaFoldDB" id="A0A843XAM6"/>
<evidence type="ECO:0000313" key="3">
    <source>
        <dbReference type="Proteomes" id="UP000652761"/>
    </source>
</evidence>
<sequence>MRLDSSSESFVELSCLGLGCRGVRSAFLAQTRQSFVSLPLSTLVLEPRSGARRGVTAWPGCGVVCLYGGSVSPFAGVEAGARLASRARGLQVPLLAASGGGLVAVVVTTGASGGSRSMFLRFRGSVPWCLSVVAPVGVVPDLVRVQGLGGSACGPSTRWRSEVAVLVVRRRSHLVVVWSRQVCRGLLPLCARLRWFLQESFRAVLAGEGLVIPTGPCSRGIPPYFLQLGAHRHGSTVSDGLRRRLWRCVVVSSSESVRLPCMIRARAAGCSCCCTACVASVVAQRVHAVAAWLVLDSLEVVSLDAEMSRCLACCVASLVERCNTYLWLLSTWCWLVVSSSEAEVHSLVACVLVRFPRTVAVVLVRVALRTNDVVVVLVEVLPGPACVASAVLLAAVFSLMICVLWSWGVVHSGEGSSQDHPLSLLAEVLPRSALCSMALGTFWWRFSPRLLRVVMVVAQALAPVPLEHGHGGLSIMERFKRMDLPSFMGES</sequence>
<dbReference type="EMBL" id="NMUH01006954">
    <property type="protein sequence ID" value="MQM16327.1"/>
    <property type="molecule type" value="Genomic_DNA"/>
</dbReference>
<feature type="transmembrane region" description="Helical" evidence="1">
    <location>
        <begin position="428"/>
        <end position="446"/>
    </location>
</feature>
<evidence type="ECO:0000256" key="1">
    <source>
        <dbReference type="SAM" id="Phobius"/>
    </source>
</evidence>
<keyword evidence="1" id="KW-0812">Transmembrane</keyword>
<comment type="caution">
    <text evidence="2">The sequence shown here is derived from an EMBL/GenBank/DDBJ whole genome shotgun (WGS) entry which is preliminary data.</text>
</comment>
<gene>
    <name evidence="2" type="ORF">Taro_049283</name>
</gene>
<name>A0A843XAM6_COLES</name>
<keyword evidence="1" id="KW-0472">Membrane</keyword>